<organism evidence="2 3">
    <name type="scientific">Trapa incisa</name>
    <dbReference type="NCBI Taxonomy" id="236973"/>
    <lineage>
        <taxon>Eukaryota</taxon>
        <taxon>Viridiplantae</taxon>
        <taxon>Streptophyta</taxon>
        <taxon>Embryophyta</taxon>
        <taxon>Tracheophyta</taxon>
        <taxon>Spermatophyta</taxon>
        <taxon>Magnoliopsida</taxon>
        <taxon>eudicotyledons</taxon>
        <taxon>Gunneridae</taxon>
        <taxon>Pentapetalae</taxon>
        <taxon>rosids</taxon>
        <taxon>malvids</taxon>
        <taxon>Myrtales</taxon>
        <taxon>Lythraceae</taxon>
        <taxon>Trapa</taxon>
    </lineage>
</organism>
<name>A0AAN7QMC3_9MYRT</name>
<accession>A0AAN7QMC3</accession>
<keyword evidence="1" id="KW-0408">Iron</keyword>
<keyword evidence="3" id="KW-1185">Reference proteome</keyword>
<proteinExistence type="predicted"/>
<dbReference type="InterPro" id="IPR006249">
    <property type="entry name" value="Aconitase/IRP2"/>
</dbReference>
<comment type="caution">
    <text evidence="2">The sequence shown here is derived from an EMBL/GenBank/DDBJ whole genome shotgun (WGS) entry which is preliminary data.</text>
</comment>
<dbReference type="PANTHER" id="PTHR11670">
    <property type="entry name" value="ACONITASE/IRON-RESPONSIVE ELEMENT FAMILY MEMBER"/>
    <property type="match status" value="1"/>
</dbReference>
<evidence type="ECO:0000313" key="3">
    <source>
        <dbReference type="Proteomes" id="UP001345219"/>
    </source>
</evidence>
<sequence>MYITTASSSVSSLGRAYSARFTAQALQVSPLTAQQTPRSIPPVLCPRVEPRRLEVPLSASELGAELPLPCDRTIAEKVLYNGDKYCTIAGTTDSVSENPFKGILTALPKPDGGEFGKFYSLPALNSPRIDKLTYSIRILLESALRNFDNFQVNLEYLGRVVFNTEDMLYPDSVVGGKGQVYPHGKNHAA</sequence>
<dbReference type="Gene3D" id="3.30.499.10">
    <property type="entry name" value="Aconitase, domain 3"/>
    <property type="match status" value="2"/>
</dbReference>
<evidence type="ECO:0000313" key="2">
    <source>
        <dbReference type="EMBL" id="KAK4770208.1"/>
    </source>
</evidence>
<gene>
    <name evidence="2" type="ORF">SAY87_030740</name>
</gene>
<protein>
    <submittedName>
        <fullName evidence="2">Uncharacterized protein</fullName>
    </submittedName>
</protein>
<dbReference type="AlphaFoldDB" id="A0AAN7QMC3"/>
<evidence type="ECO:0000256" key="1">
    <source>
        <dbReference type="ARBA" id="ARBA00023004"/>
    </source>
</evidence>
<dbReference type="InterPro" id="IPR015931">
    <property type="entry name" value="Acnase/IPM_dHydase_lsu_aba_1/3"/>
</dbReference>
<dbReference type="EMBL" id="JAXIOK010000005">
    <property type="protein sequence ID" value="KAK4770208.1"/>
    <property type="molecule type" value="Genomic_DNA"/>
</dbReference>
<dbReference type="Proteomes" id="UP001345219">
    <property type="component" value="Chromosome 24"/>
</dbReference>
<reference evidence="2 3" key="1">
    <citation type="journal article" date="2023" name="Hortic Res">
        <title>Pangenome of water caltrop reveals structural variations and asymmetric subgenome divergence after allopolyploidization.</title>
        <authorList>
            <person name="Zhang X."/>
            <person name="Chen Y."/>
            <person name="Wang L."/>
            <person name="Yuan Y."/>
            <person name="Fang M."/>
            <person name="Shi L."/>
            <person name="Lu R."/>
            <person name="Comes H.P."/>
            <person name="Ma Y."/>
            <person name="Chen Y."/>
            <person name="Huang G."/>
            <person name="Zhou Y."/>
            <person name="Zheng Z."/>
            <person name="Qiu Y."/>
        </authorList>
    </citation>
    <scope>NUCLEOTIDE SEQUENCE [LARGE SCALE GENOMIC DNA]</scope>
    <source>
        <tissue evidence="2">Roots</tissue>
    </source>
</reference>